<dbReference type="SUPFAM" id="SSF54292">
    <property type="entry name" value="2Fe-2S ferredoxin-like"/>
    <property type="match status" value="1"/>
</dbReference>
<comment type="cofactor">
    <cofactor evidence="5">
        <name>[2Fe-2S] cluster</name>
        <dbReference type="ChEBI" id="CHEBI:190135"/>
    </cofactor>
</comment>
<dbReference type="EMBL" id="BMAO01035091">
    <property type="protein sequence ID" value="GFR01157.1"/>
    <property type="molecule type" value="Genomic_DNA"/>
</dbReference>
<accession>A0A8X6GBY1</accession>
<keyword evidence="7" id="KW-1185">Reference proteome</keyword>
<keyword evidence="4" id="KW-0411">Iron-sulfur</keyword>
<evidence type="ECO:0000256" key="4">
    <source>
        <dbReference type="ARBA" id="ARBA00023014"/>
    </source>
</evidence>
<comment type="caution">
    <text evidence="6">The sequence shown here is derived from an EMBL/GenBank/DDBJ whole genome shotgun (WGS) entry which is preliminary data.</text>
</comment>
<dbReference type="PANTHER" id="PTHR23426:SF76">
    <property type="entry name" value="ADRENODOXIN-LIKE PROTEIN 2, MITOCHONDRIAL"/>
    <property type="match status" value="1"/>
</dbReference>
<organism evidence="6 7">
    <name type="scientific">Trichonephila clavata</name>
    <name type="common">Joro spider</name>
    <name type="synonym">Nephila clavata</name>
    <dbReference type="NCBI Taxonomy" id="2740835"/>
    <lineage>
        <taxon>Eukaryota</taxon>
        <taxon>Metazoa</taxon>
        <taxon>Ecdysozoa</taxon>
        <taxon>Arthropoda</taxon>
        <taxon>Chelicerata</taxon>
        <taxon>Arachnida</taxon>
        <taxon>Araneae</taxon>
        <taxon>Araneomorphae</taxon>
        <taxon>Entelegynae</taxon>
        <taxon>Araneoidea</taxon>
        <taxon>Nephilidae</taxon>
        <taxon>Trichonephila</taxon>
    </lineage>
</organism>
<dbReference type="GO" id="GO:0005739">
    <property type="term" value="C:mitochondrion"/>
    <property type="evidence" value="ECO:0007669"/>
    <property type="project" value="TreeGrafter"/>
</dbReference>
<evidence type="ECO:0000256" key="3">
    <source>
        <dbReference type="ARBA" id="ARBA00023004"/>
    </source>
</evidence>
<dbReference type="GO" id="GO:0140647">
    <property type="term" value="P:P450-containing electron transport chain"/>
    <property type="evidence" value="ECO:0007669"/>
    <property type="project" value="InterPro"/>
</dbReference>
<keyword evidence="1" id="KW-0001">2Fe-2S</keyword>
<sequence length="169" mass="18980">MALSLFKTFRAFSSRWFEQFILKTSFYYNPSNSFPSSVLNVSSEINQTRFYADEKTKWVSIIFEKADGTQMKRRGKVGGTLQEVIGQNNPDFPGFGACDGTVSCSTCHMILQEDIHGTIKMITDEEQDVLDYAPERTPTSRLGCAVSIIPEMDGMIVKLPGIVKDIRES</sequence>
<dbReference type="InterPro" id="IPR001055">
    <property type="entry name" value="Adrenodoxin-like"/>
</dbReference>
<dbReference type="AlphaFoldDB" id="A0A8X6GBY1"/>
<dbReference type="PRINTS" id="PR00355">
    <property type="entry name" value="ADRENODOXIN"/>
</dbReference>
<keyword evidence="3" id="KW-0408">Iron</keyword>
<protein>
    <submittedName>
        <fullName evidence="6">Adrenodoxin, mitochondrial</fullName>
    </submittedName>
</protein>
<name>A0A8X6GBY1_TRICU</name>
<evidence type="ECO:0000256" key="5">
    <source>
        <dbReference type="ARBA" id="ARBA00034078"/>
    </source>
</evidence>
<dbReference type="InterPro" id="IPR018298">
    <property type="entry name" value="Adrenodoxin_Fe-S_BS"/>
</dbReference>
<evidence type="ECO:0000256" key="2">
    <source>
        <dbReference type="ARBA" id="ARBA00022723"/>
    </source>
</evidence>
<dbReference type="PROSITE" id="PS00814">
    <property type="entry name" value="ADX"/>
    <property type="match status" value="1"/>
</dbReference>
<dbReference type="GO" id="GO:0051537">
    <property type="term" value="F:2 iron, 2 sulfur cluster binding"/>
    <property type="evidence" value="ECO:0007669"/>
    <property type="project" value="UniProtKB-KW"/>
</dbReference>
<dbReference type="Proteomes" id="UP000887116">
    <property type="component" value="Unassembled WGS sequence"/>
</dbReference>
<evidence type="ECO:0000256" key="1">
    <source>
        <dbReference type="ARBA" id="ARBA00022714"/>
    </source>
</evidence>
<proteinExistence type="predicted"/>
<evidence type="ECO:0000313" key="7">
    <source>
        <dbReference type="Proteomes" id="UP000887116"/>
    </source>
</evidence>
<dbReference type="InterPro" id="IPR036010">
    <property type="entry name" value="2Fe-2S_ferredoxin-like_sf"/>
</dbReference>
<keyword evidence="2" id="KW-0479">Metal-binding</keyword>
<dbReference type="InterPro" id="IPR012675">
    <property type="entry name" value="Beta-grasp_dom_sf"/>
</dbReference>
<evidence type="ECO:0000313" key="6">
    <source>
        <dbReference type="EMBL" id="GFR01157.1"/>
    </source>
</evidence>
<dbReference type="GO" id="GO:0009055">
    <property type="term" value="F:electron transfer activity"/>
    <property type="evidence" value="ECO:0007669"/>
    <property type="project" value="TreeGrafter"/>
</dbReference>
<dbReference type="Gene3D" id="3.10.20.30">
    <property type="match status" value="1"/>
</dbReference>
<gene>
    <name evidence="6" type="primary">Fdx1</name>
    <name evidence="6" type="ORF">TNCT_22391</name>
</gene>
<reference evidence="6" key="1">
    <citation type="submission" date="2020-07" db="EMBL/GenBank/DDBJ databases">
        <title>Multicomponent nature underlies the extraordinary mechanical properties of spider dragline silk.</title>
        <authorList>
            <person name="Kono N."/>
            <person name="Nakamura H."/>
            <person name="Mori M."/>
            <person name="Yoshida Y."/>
            <person name="Ohtoshi R."/>
            <person name="Malay A.D."/>
            <person name="Moran D.A.P."/>
            <person name="Tomita M."/>
            <person name="Numata K."/>
            <person name="Arakawa K."/>
        </authorList>
    </citation>
    <scope>NUCLEOTIDE SEQUENCE</scope>
</reference>
<dbReference type="GO" id="GO:0046872">
    <property type="term" value="F:metal ion binding"/>
    <property type="evidence" value="ECO:0007669"/>
    <property type="project" value="UniProtKB-KW"/>
</dbReference>
<dbReference type="PANTHER" id="PTHR23426">
    <property type="entry name" value="FERREDOXIN/ADRENODOXIN"/>
    <property type="match status" value="1"/>
</dbReference>
<dbReference type="OrthoDB" id="6415136at2759"/>